<dbReference type="PRINTS" id="PR00633">
    <property type="entry name" value="RCCNDNSATION"/>
</dbReference>
<dbReference type="InterPro" id="IPR000408">
    <property type="entry name" value="Reg_chr_condens"/>
</dbReference>
<proteinExistence type="predicted"/>
<dbReference type="Pfam" id="PF25390">
    <property type="entry name" value="WD40_RLD"/>
    <property type="match status" value="1"/>
</dbReference>
<dbReference type="Gene3D" id="2.130.10.30">
    <property type="entry name" value="Regulator of chromosome condensation 1/beta-lactamase-inhibitor protein II"/>
    <property type="match status" value="2"/>
</dbReference>
<protein>
    <submittedName>
        <fullName evidence="9">Regulator of chromosome condensation (RCC1)-like protein</fullName>
    </submittedName>
</protein>
<feature type="transmembrane region" description="Helical" evidence="7">
    <location>
        <begin position="1289"/>
        <end position="1313"/>
    </location>
</feature>
<evidence type="ECO:0000256" key="7">
    <source>
        <dbReference type="SAM" id="Phobius"/>
    </source>
</evidence>
<feature type="transmembrane region" description="Helical" evidence="7">
    <location>
        <begin position="1138"/>
        <end position="1163"/>
    </location>
</feature>
<feature type="transmembrane region" description="Helical" evidence="7">
    <location>
        <begin position="1109"/>
        <end position="1126"/>
    </location>
</feature>
<keyword evidence="4 7" id="KW-1133">Transmembrane helix</keyword>
<keyword evidence="3" id="KW-0677">Repeat</keyword>
<feature type="repeat" description="RCC1" evidence="6">
    <location>
        <begin position="762"/>
        <end position="813"/>
    </location>
</feature>
<accession>A0A2P4XMA0</accession>
<feature type="repeat" description="RCC1" evidence="6">
    <location>
        <begin position="814"/>
        <end position="881"/>
    </location>
</feature>
<evidence type="ECO:0000313" key="9">
    <source>
        <dbReference type="EMBL" id="POM66668.1"/>
    </source>
</evidence>
<evidence type="ECO:0000259" key="8">
    <source>
        <dbReference type="Pfam" id="PF25390"/>
    </source>
</evidence>
<name>A0A2P4XMA0_9STRA</name>
<dbReference type="Pfam" id="PF00335">
    <property type="entry name" value="Tetraspanin"/>
    <property type="match status" value="1"/>
</dbReference>
<dbReference type="SUPFAM" id="SSF50985">
    <property type="entry name" value="RCC1/BLIP-II"/>
    <property type="match status" value="1"/>
</dbReference>
<evidence type="ECO:0000256" key="3">
    <source>
        <dbReference type="ARBA" id="ARBA00022737"/>
    </source>
</evidence>
<keyword evidence="5 7" id="KW-0472">Membrane</keyword>
<dbReference type="PANTHER" id="PTHR22870:SF408">
    <property type="entry name" value="OS09G0560450 PROTEIN"/>
    <property type="match status" value="1"/>
</dbReference>
<sequence>MAHTIGSGRLADSNAGTYVIDTLHLRQAMREGGVNMRFLPLVFHYLNNHDQLGVQVLVASEIIARLAKNLFRYRMLNENTGKTSRWKSRKTRLIKFIDSIMHGLFHKNLPYGQCPIRECSGDQFWDIDGPIMYSLGPFSSSFAMNPKAQNEVVNSPSSCLDKYRDLLKVNPPILFNSLLHVFQARLTKSILPELHENRFVSAPFLRIESDLTFNYEEDDPKLAMRIHKGLLWSHLQFFRLQFDALKPELPIVNDVEQNPNKSKLNVPTELTTWTSYYRTLSQIFRQSLIHQQPTRLEKAIQSWQDLTAVRAHLTFALRAAAAPSYHPSGNSKTSAIIQEHCNFAYLRMASSKALFPIEYKLALRCLELVSSGEELAKAMEESDDLLEWLRFFYRPANPSQFAKGSSSHPVYSIQYSTDEFEFDDPIQKELMLSLREQFKRQQSRKLWMSVMPNVDAYCRRIEAMRRDPVAVAATKAVLCEMGFATRTPSEPLSPSDSDAGVPDVSWAEMHQAPFSFNPEDSSMPSSMYSSRGDALWFIECFFLPPLANNSLLVAGDALVNNEEISSRMTSVRPDLVDEGPVPGLALTWGKPLGLSLDDEAQISHGHRSATISMQPTTENASTITMVSFPPPLRRVVQIACGYRHTALITDDRHLYTFGHGECGRLGHGTEYDCVDPMCVGYFASLIAAEGIEVGGVVDVSCGREHTMAVTANGDLFGFGWGEAGRLGTGETDSSLFPSRVGLKNIAAVACGREHTLAITRKGRLFAFGAGFGGRLGNGSELDEELPYRVQGIEDYKIAAIDAGECHSCALSNEGDVFTWGFGSSGALGHGNQDNCLEPKLLEGPWTKGSNLEFDGEHLTSEASIVTSIACGSYHTLASTSDGVLYGWGDAAAGQLGVEHTTATDMVVLSPKQIRVPTSSKIRGIACGTFTSAVCTSQGHLFLWGSPAAGNGAPLDSEDARVKKIDVLDEFEFSQVACGTSNVLYLVLSRLWSVPCRRYYSEAGILLSDSNQTLTGQVLPQLHLKRPIPARGVLSPPRATQQVQQLSRRTRLSHAVVDVPFTRFVKITLYCWTVVAITLGVVLACFVLYLKYFKEGGNLTPTLPFNLAGYGGLVITVSSSFGLYGLLHHRKIVTEGRRNYSLGMFIVIGTIGAIVVITAGAMALSLAHVVDEAQEDDFSSDRVAVLETKVITRLHVQVMKSASSWQDTQNELKCCGYDQVRRIQGYLSTSSAWDVSIQTAIQDVNAVGGRYCSSRVSECMSTTSEAHCPVSGQDWCRHQLLQVARENYSLLSICTLILGAIQLLFSAFGLFTLLCDVRRIRGLSPIYEIRHQTLSPIQPSTPNAQD</sequence>
<keyword evidence="2 7" id="KW-0812">Transmembrane</keyword>
<comment type="subcellular location">
    <subcellularLocation>
        <location evidence="1">Membrane</location>
        <topology evidence="1">Multi-pass membrane protein</topology>
    </subcellularLocation>
</comment>
<keyword evidence="10" id="KW-1185">Reference proteome</keyword>
<evidence type="ECO:0000256" key="4">
    <source>
        <dbReference type="ARBA" id="ARBA00022989"/>
    </source>
</evidence>
<dbReference type="InterPro" id="IPR018499">
    <property type="entry name" value="Tetraspanin/Peripherin"/>
</dbReference>
<feature type="transmembrane region" description="Helical" evidence="7">
    <location>
        <begin position="1068"/>
        <end position="1089"/>
    </location>
</feature>
<dbReference type="InterPro" id="IPR009091">
    <property type="entry name" value="RCC1/BLIP-II"/>
</dbReference>
<dbReference type="InterPro" id="IPR051210">
    <property type="entry name" value="Ub_ligase/GEF_domain"/>
</dbReference>
<evidence type="ECO:0000256" key="1">
    <source>
        <dbReference type="ARBA" id="ARBA00004141"/>
    </source>
</evidence>
<feature type="repeat" description="RCC1" evidence="6">
    <location>
        <begin position="882"/>
        <end position="937"/>
    </location>
</feature>
<reference evidence="9 10" key="1">
    <citation type="journal article" date="2017" name="Genome Biol. Evol.">
        <title>Phytophthora megakarya and P. palmivora, closely related causal agents of cacao black pod rot, underwent increases in genome sizes and gene numbers by different mechanisms.</title>
        <authorList>
            <person name="Ali S.S."/>
            <person name="Shao J."/>
            <person name="Lary D.J."/>
            <person name="Kronmiller B."/>
            <person name="Shen D."/>
            <person name="Strem M.D."/>
            <person name="Amoako-Attah I."/>
            <person name="Akrofi A.Y."/>
            <person name="Begoude B.A."/>
            <person name="Ten Hoopen G.M."/>
            <person name="Coulibaly K."/>
            <person name="Kebe B.I."/>
            <person name="Melnick R.L."/>
            <person name="Guiltinan M.J."/>
            <person name="Tyler B.M."/>
            <person name="Meinhardt L.W."/>
            <person name="Bailey B.A."/>
        </authorList>
    </citation>
    <scope>NUCLEOTIDE SEQUENCE [LARGE SCALE GENOMIC DNA]</scope>
    <source>
        <strain evidence="10">sbr112.9</strain>
    </source>
</reference>
<gene>
    <name evidence="9" type="ORF">PHPALM_17438</name>
</gene>
<dbReference type="InterPro" id="IPR058923">
    <property type="entry name" value="RCC1-like_dom"/>
</dbReference>
<dbReference type="Proteomes" id="UP000237271">
    <property type="component" value="Unassembled WGS sequence"/>
</dbReference>
<evidence type="ECO:0000256" key="2">
    <source>
        <dbReference type="ARBA" id="ARBA00022692"/>
    </source>
</evidence>
<evidence type="ECO:0000256" key="6">
    <source>
        <dbReference type="PROSITE-ProRule" id="PRU00235"/>
    </source>
</evidence>
<feature type="repeat" description="RCC1" evidence="6">
    <location>
        <begin position="713"/>
        <end position="761"/>
    </location>
</feature>
<evidence type="ECO:0000256" key="5">
    <source>
        <dbReference type="ARBA" id="ARBA00023136"/>
    </source>
</evidence>
<dbReference type="PANTHER" id="PTHR22870">
    <property type="entry name" value="REGULATOR OF CHROMOSOME CONDENSATION"/>
    <property type="match status" value="1"/>
</dbReference>
<dbReference type="GO" id="GO:0016020">
    <property type="term" value="C:membrane"/>
    <property type="evidence" value="ECO:0007669"/>
    <property type="project" value="UniProtKB-SubCell"/>
</dbReference>
<organism evidence="9 10">
    <name type="scientific">Phytophthora palmivora</name>
    <dbReference type="NCBI Taxonomy" id="4796"/>
    <lineage>
        <taxon>Eukaryota</taxon>
        <taxon>Sar</taxon>
        <taxon>Stramenopiles</taxon>
        <taxon>Oomycota</taxon>
        <taxon>Peronosporomycetes</taxon>
        <taxon>Peronosporales</taxon>
        <taxon>Peronosporaceae</taxon>
        <taxon>Phytophthora</taxon>
    </lineage>
</organism>
<evidence type="ECO:0000313" key="10">
    <source>
        <dbReference type="Proteomes" id="UP000237271"/>
    </source>
</evidence>
<feature type="domain" description="RCC1-like" evidence="8">
    <location>
        <begin position="596"/>
        <end position="844"/>
    </location>
</feature>
<dbReference type="PROSITE" id="PS00626">
    <property type="entry name" value="RCC1_2"/>
    <property type="match status" value="3"/>
</dbReference>
<feature type="repeat" description="RCC1" evidence="6">
    <location>
        <begin position="652"/>
        <end position="712"/>
    </location>
</feature>
<dbReference type="Pfam" id="PF13540">
    <property type="entry name" value="RCC1_2"/>
    <property type="match status" value="1"/>
</dbReference>
<dbReference type="OrthoDB" id="297375at2759"/>
<comment type="caution">
    <text evidence="9">The sequence shown here is derived from an EMBL/GenBank/DDBJ whole genome shotgun (WGS) entry which is preliminary data.</text>
</comment>
<dbReference type="PROSITE" id="PS50012">
    <property type="entry name" value="RCC1_3"/>
    <property type="match status" value="5"/>
</dbReference>
<dbReference type="EMBL" id="NCKW01009558">
    <property type="protein sequence ID" value="POM66668.1"/>
    <property type="molecule type" value="Genomic_DNA"/>
</dbReference>